<sequence length="1208" mass="126793">MTADPLRPGDPSRLGRYRLASRLGSGGQGVVYEGYDEAANRVAVKVLHAYLSGDSPLRRRFTREVTAARQVASFCTARILDHDLEGERPHIVSEFVPGPSLRAAVAEGSPFSGDPLHRLAVGVATALAAIHQAGVVHRDLKPENVLMGPDGPRVIDFGIARAAGLSMTSTGELAGTPMYMAPELFSGGRAEPAADVFAWGSVVLFAATGRDAFTAPTTIAVINRLLNHDPDVEVLPEGLRELVRAALSKDPAARPSAQRLLLTLLGGGGGGGDGLGDGLEHGGGHGGGRATLAEGAQAAAGVRPAGGPTAGPALGAVAERFYAGLPASEREVARDLLLRLVDVRDGDEVPRTATLDELIEVRQEAAERVLAALEEATLVRRQGEGVVIGSAALLYAWPRLHEWVTGDRDALGRHRELGEAARRWARDGRRSEDLLRGTALRQALEWTAATQLTLNTTEREFVEASRTGAARQSRLRRLVTTGVAVLLVASLTAGTLAWQQTLRSDEAGRRLAEERAQAAARRVALQADALRGTDPVKAMLLSVAAYRIAQVPEARSAVLSSLARQEQSVFTDPVPANEGRALSADGRTLVSAGAGRVTAYDVATGRPVRTFGGIGEAPVTAAMAPDGDTLALAGDGGLELWSLRTGRRLGGGGWVPGDSADHSGRPESLEFSPGGGYIVVRANLGGPYVGLWNVARRALEKQDGYLSNARVGPGDRFAALEITEDSTVTALRTLPGGGAPVGKRLPGRGLPGQVTAISPDGALAAVGGQKGTTLWSLSTGTRDPRSFPGQSTEAVFSGDGRFLIAFDNWAGGRVTLWRLSDAAPLLRLTVTSKIVGSPRFGPGNRTLSILDDAGQVTTYDISRLTAPRRVVPAGAAQTRFAASGSLLLARTGDTVRGWSVPGFTEAGRLGVARKGEPLMRVSPDGRTVVTISSEDLTTGPTFWDAASGRKLGRLPLQSADTRTDMQISPDGRLLALSTGMANDYYGAGEVVVFDVARREQVMRFGPVAGGPLSFSSDSRFLVTADPGGADVIDLVSRKVLPRAQGPGTLAEGWMVLAPKGPLGASPYGSRAVVLWDTRTWRTTGQVFRVPGDVVGARFSPDGRILAIAHDTRVTLFDTVAGRQLGAAWTVTTGAFDPYGLDDPMPALAFTADGAALRVVGIDGAFQELPVDPAAAVRAVCERAGRRLTQAEWREHVGADVGYREVCPA</sequence>
<dbReference type="PANTHER" id="PTHR43289:SF34">
    <property type="entry name" value="SERINE_THREONINE-PROTEIN KINASE YBDM-RELATED"/>
    <property type="match status" value="1"/>
</dbReference>
<dbReference type="AlphaFoldDB" id="A0A7W9LES7"/>
<evidence type="ECO:0000313" key="7">
    <source>
        <dbReference type="Proteomes" id="UP000579153"/>
    </source>
</evidence>
<evidence type="ECO:0000259" key="5">
    <source>
        <dbReference type="PROSITE" id="PS50011"/>
    </source>
</evidence>
<keyword evidence="3" id="KW-0418">Kinase</keyword>
<reference evidence="6 7" key="1">
    <citation type="submission" date="2020-08" db="EMBL/GenBank/DDBJ databases">
        <title>Sequencing the genomes of 1000 actinobacteria strains.</title>
        <authorList>
            <person name="Klenk H.-P."/>
        </authorList>
    </citation>
    <scope>NUCLEOTIDE SEQUENCE [LARGE SCALE GENOMIC DNA]</scope>
    <source>
        <strain evidence="6 7">DSM 45507</strain>
    </source>
</reference>
<dbReference type="Gene3D" id="1.10.510.10">
    <property type="entry name" value="Transferase(Phosphotransferase) domain 1"/>
    <property type="match status" value="1"/>
</dbReference>
<evidence type="ECO:0000256" key="2">
    <source>
        <dbReference type="ARBA" id="ARBA00022741"/>
    </source>
</evidence>
<feature type="domain" description="Protein kinase" evidence="5">
    <location>
        <begin position="17"/>
        <end position="265"/>
    </location>
</feature>
<dbReference type="PROSITE" id="PS50011">
    <property type="entry name" value="PROTEIN_KINASE_DOM"/>
    <property type="match status" value="1"/>
</dbReference>
<keyword evidence="4" id="KW-0067">ATP-binding</keyword>
<evidence type="ECO:0000256" key="1">
    <source>
        <dbReference type="ARBA" id="ARBA00022679"/>
    </source>
</evidence>
<comment type="caution">
    <text evidence="6">The sequence shown here is derived from an EMBL/GenBank/DDBJ whole genome shotgun (WGS) entry which is preliminary data.</text>
</comment>
<dbReference type="PANTHER" id="PTHR43289">
    <property type="entry name" value="MITOGEN-ACTIVATED PROTEIN KINASE KINASE KINASE 20-RELATED"/>
    <property type="match status" value="1"/>
</dbReference>
<evidence type="ECO:0000313" key="6">
    <source>
        <dbReference type="EMBL" id="MBB5781182.1"/>
    </source>
</evidence>
<dbReference type="Proteomes" id="UP000579153">
    <property type="component" value="Unassembled WGS sequence"/>
</dbReference>
<dbReference type="InterPro" id="IPR011047">
    <property type="entry name" value="Quinoprotein_ADH-like_sf"/>
</dbReference>
<dbReference type="InterPro" id="IPR011044">
    <property type="entry name" value="Quino_amine_DH_bsu"/>
</dbReference>
<dbReference type="InterPro" id="IPR049052">
    <property type="entry name" value="nSTAND1"/>
</dbReference>
<gene>
    <name evidence="6" type="ORF">HD596_007938</name>
</gene>
<dbReference type="RefSeq" id="WP_185074523.1">
    <property type="nucleotide sequence ID" value="NZ_JACHMB010000001.1"/>
</dbReference>
<dbReference type="SMART" id="SM00220">
    <property type="entry name" value="S_TKc"/>
    <property type="match status" value="1"/>
</dbReference>
<dbReference type="SUPFAM" id="SSF50998">
    <property type="entry name" value="Quinoprotein alcohol dehydrogenase-like"/>
    <property type="match status" value="1"/>
</dbReference>
<dbReference type="Pfam" id="PF00069">
    <property type="entry name" value="Pkinase"/>
    <property type="match status" value="1"/>
</dbReference>
<dbReference type="InterPro" id="IPR015943">
    <property type="entry name" value="WD40/YVTN_repeat-like_dom_sf"/>
</dbReference>
<dbReference type="InterPro" id="IPR000719">
    <property type="entry name" value="Prot_kinase_dom"/>
</dbReference>
<name>A0A7W9LES7_9ACTN</name>
<dbReference type="Pfam" id="PF20703">
    <property type="entry name" value="nSTAND1"/>
    <property type="match status" value="1"/>
</dbReference>
<dbReference type="CDD" id="cd14014">
    <property type="entry name" value="STKc_PknB_like"/>
    <property type="match status" value="1"/>
</dbReference>
<keyword evidence="7" id="KW-1185">Reference proteome</keyword>
<dbReference type="GO" id="GO:0005524">
    <property type="term" value="F:ATP binding"/>
    <property type="evidence" value="ECO:0007669"/>
    <property type="project" value="UniProtKB-KW"/>
</dbReference>
<dbReference type="Gene3D" id="3.30.200.20">
    <property type="entry name" value="Phosphorylase Kinase, domain 1"/>
    <property type="match status" value="1"/>
</dbReference>
<evidence type="ECO:0000256" key="4">
    <source>
        <dbReference type="ARBA" id="ARBA00022840"/>
    </source>
</evidence>
<dbReference type="PROSITE" id="PS00108">
    <property type="entry name" value="PROTEIN_KINASE_ST"/>
    <property type="match status" value="1"/>
</dbReference>
<protein>
    <submittedName>
        <fullName evidence="6">WD40 repeat protein</fullName>
    </submittedName>
</protein>
<organism evidence="6 7">
    <name type="scientific">Nonomuraea jabiensis</name>
    <dbReference type="NCBI Taxonomy" id="882448"/>
    <lineage>
        <taxon>Bacteria</taxon>
        <taxon>Bacillati</taxon>
        <taxon>Actinomycetota</taxon>
        <taxon>Actinomycetes</taxon>
        <taxon>Streptosporangiales</taxon>
        <taxon>Streptosporangiaceae</taxon>
        <taxon>Nonomuraea</taxon>
    </lineage>
</organism>
<keyword evidence="2" id="KW-0547">Nucleotide-binding</keyword>
<dbReference type="SUPFAM" id="SSF50969">
    <property type="entry name" value="YVTN repeat-like/Quinoprotein amine dehydrogenase"/>
    <property type="match status" value="1"/>
</dbReference>
<dbReference type="GO" id="GO:0004674">
    <property type="term" value="F:protein serine/threonine kinase activity"/>
    <property type="evidence" value="ECO:0007669"/>
    <property type="project" value="TreeGrafter"/>
</dbReference>
<accession>A0A7W9LES7</accession>
<dbReference type="InterPro" id="IPR011009">
    <property type="entry name" value="Kinase-like_dom_sf"/>
</dbReference>
<dbReference type="SUPFAM" id="SSF56112">
    <property type="entry name" value="Protein kinase-like (PK-like)"/>
    <property type="match status" value="1"/>
</dbReference>
<dbReference type="EMBL" id="JACHMB010000001">
    <property type="protein sequence ID" value="MBB5781182.1"/>
    <property type="molecule type" value="Genomic_DNA"/>
</dbReference>
<proteinExistence type="predicted"/>
<dbReference type="Gene3D" id="2.130.10.10">
    <property type="entry name" value="YVTN repeat-like/Quinoprotein amine dehydrogenase"/>
    <property type="match status" value="4"/>
</dbReference>
<evidence type="ECO:0000256" key="3">
    <source>
        <dbReference type="ARBA" id="ARBA00022777"/>
    </source>
</evidence>
<dbReference type="InterPro" id="IPR008271">
    <property type="entry name" value="Ser/Thr_kinase_AS"/>
</dbReference>
<keyword evidence="1" id="KW-0808">Transferase</keyword>